<evidence type="ECO:0000313" key="1">
    <source>
        <dbReference type="Proteomes" id="UP000887580"/>
    </source>
</evidence>
<name>A0AC35F200_9BILA</name>
<sequence length="628" mass="72598">MFSFNETSPGLLVAVHRPESINDKITFVSLEEKRIVKSFDTSGRIYSLVNIIDGSNKAEIKNFTKEYHLWPHIIGAVINNVFIIGHFHAGIQEEFFEERQNLFTFNDTCAAESLREVIYVPHCYTIVLALQNELILRNLKTGQKQPKCFDGNIEAIEYQKSDEIVFLWAVVSKNNQLVGHLGLLSKSGKETVEKFQFTHQLNFPTDFKKFISLKTFGGHANVFVESDFACFMFFNQNNETCELKSDAMSHSASIKLLCNDFLRNLYVESDILTYLKLVQDNLFNYLLCPEAVCKKLVEYEMIPKYFRLYPSVEPILSSLCCNNLIDSIEKFNNLFDGIKKFVPCASIDQLNILLEWIKNETNMNPRNPTKLRIIMELICRQKRKKVLETKKCYFQKIPKKIKFFEMVQIQAIPKRYGSKTIPHIKTTSIERTLKEKYLDLKAQNRRDKCKRIKNQKLSRKLLAAKEKENIALKKEIEILKNSEIEPKEKIRRLNEEQAQKFQNKINASEHISVTKDGCQKRCRSAPGNSLNISDKRLKLDDQRPVAPASNSSPHLTHALNASSSVLTVRNASDMDVQALIEMCRPIRRKISGCVRRSFNISVPDNAYNIDPNLLDETFRATYIYVTRR</sequence>
<accession>A0AC35F200</accession>
<organism evidence="1 2">
    <name type="scientific">Panagrolaimus sp. PS1159</name>
    <dbReference type="NCBI Taxonomy" id="55785"/>
    <lineage>
        <taxon>Eukaryota</taxon>
        <taxon>Metazoa</taxon>
        <taxon>Ecdysozoa</taxon>
        <taxon>Nematoda</taxon>
        <taxon>Chromadorea</taxon>
        <taxon>Rhabditida</taxon>
        <taxon>Tylenchina</taxon>
        <taxon>Panagrolaimomorpha</taxon>
        <taxon>Panagrolaimoidea</taxon>
        <taxon>Panagrolaimidae</taxon>
        <taxon>Panagrolaimus</taxon>
    </lineage>
</organism>
<reference evidence="2" key="1">
    <citation type="submission" date="2022-11" db="UniProtKB">
        <authorList>
            <consortium name="WormBaseParasite"/>
        </authorList>
    </citation>
    <scope>IDENTIFICATION</scope>
</reference>
<dbReference type="WBParaSite" id="PS1159_v2.g12986.t1">
    <property type="protein sequence ID" value="PS1159_v2.g12986.t1"/>
    <property type="gene ID" value="PS1159_v2.g12986"/>
</dbReference>
<dbReference type="Proteomes" id="UP000887580">
    <property type="component" value="Unplaced"/>
</dbReference>
<evidence type="ECO:0000313" key="2">
    <source>
        <dbReference type="WBParaSite" id="PS1159_v2.g12986.t1"/>
    </source>
</evidence>
<protein>
    <submittedName>
        <fullName evidence="2">Uncharacterized protein</fullName>
    </submittedName>
</protein>
<proteinExistence type="predicted"/>